<evidence type="ECO:0000313" key="6">
    <source>
        <dbReference type="Proteomes" id="UP000031623"/>
    </source>
</evidence>
<dbReference type="PANTHER" id="PTHR43179">
    <property type="entry name" value="RHAMNOSYLTRANSFERASE WBBL"/>
    <property type="match status" value="1"/>
</dbReference>
<dbReference type="InterPro" id="IPR029044">
    <property type="entry name" value="Nucleotide-diphossugar_trans"/>
</dbReference>
<comment type="similarity">
    <text evidence="1">Belongs to the glycosyltransferase 2 family.</text>
</comment>
<dbReference type="STRING" id="40754.THII_2978"/>
<dbReference type="HOGENOM" id="CLU_023845_4_1_6"/>
<evidence type="ECO:0000313" key="5">
    <source>
        <dbReference type="EMBL" id="BAP57275.1"/>
    </source>
</evidence>
<proteinExistence type="inferred from homology"/>
<organism evidence="5 6">
    <name type="scientific">Thioploca ingrica</name>
    <dbReference type="NCBI Taxonomy" id="40754"/>
    <lineage>
        <taxon>Bacteria</taxon>
        <taxon>Pseudomonadati</taxon>
        <taxon>Pseudomonadota</taxon>
        <taxon>Gammaproteobacteria</taxon>
        <taxon>Thiotrichales</taxon>
        <taxon>Thiotrichaceae</taxon>
        <taxon>Thioploca</taxon>
    </lineage>
</organism>
<dbReference type="Proteomes" id="UP000031623">
    <property type="component" value="Chromosome"/>
</dbReference>
<dbReference type="InterPro" id="IPR001173">
    <property type="entry name" value="Glyco_trans_2-like"/>
</dbReference>
<dbReference type="KEGG" id="tig:THII_2978"/>
<feature type="domain" description="Glycosyltransferase 2-like" evidence="4">
    <location>
        <begin position="7"/>
        <end position="154"/>
    </location>
</feature>
<keyword evidence="3 5" id="KW-0808">Transferase</keyword>
<reference evidence="5 6" key="1">
    <citation type="journal article" date="2014" name="ISME J.">
        <title>Ecophysiology of Thioploca ingrica as revealed by the complete genome sequence supplemented with proteomic evidence.</title>
        <authorList>
            <person name="Kojima H."/>
            <person name="Ogura Y."/>
            <person name="Yamamoto N."/>
            <person name="Togashi T."/>
            <person name="Mori H."/>
            <person name="Watanabe T."/>
            <person name="Nemoto F."/>
            <person name="Kurokawa K."/>
            <person name="Hayashi T."/>
            <person name="Fukui M."/>
        </authorList>
    </citation>
    <scope>NUCLEOTIDE SEQUENCE [LARGE SCALE GENOMIC DNA]</scope>
</reference>
<dbReference type="CDD" id="cd04186">
    <property type="entry name" value="GT_2_like_c"/>
    <property type="match status" value="1"/>
</dbReference>
<dbReference type="AlphaFoldDB" id="A0A090AP62"/>
<protein>
    <submittedName>
        <fullName evidence="5">Putative glycosyltransferase</fullName>
    </submittedName>
</protein>
<evidence type="ECO:0000256" key="2">
    <source>
        <dbReference type="ARBA" id="ARBA00022676"/>
    </source>
</evidence>
<accession>A0A090AP62</accession>
<dbReference type="Pfam" id="PF00535">
    <property type="entry name" value="Glycos_transf_2"/>
    <property type="match status" value="1"/>
</dbReference>
<dbReference type="SUPFAM" id="SSF53448">
    <property type="entry name" value="Nucleotide-diphospho-sugar transferases"/>
    <property type="match status" value="1"/>
</dbReference>
<sequence>MQKIGIIVLNWQGWRDTLACLESLRQLIYEGPLTLIVCDNASADDSFRQIFQWAQQHYTLTEIGVFIHGLTELAAPFPDYPLVLIQTGANLGFAGGNNVGIRYALGQENPCEYLWLLNNDTTVEASALSALYQHAKIYPHQAMMGSTLLDFYQRDRVQCAGGCHYFPRLTIFRHVYGGKPLPTVMQADETTVKLDYVSGAALFLRSSAVQQVGWLNEDYFLFYEELDYTQRLKRQGYTIGWCKQSIVYHKGSASIGTSPTQLSRANYYENLSALKYTARFYPYWLPWVMLVRLVGKSLALLKRRDFYLFSPLFQAYRDFIRQHYFRKNSA</sequence>
<evidence type="ECO:0000259" key="4">
    <source>
        <dbReference type="Pfam" id="PF00535"/>
    </source>
</evidence>
<dbReference type="PANTHER" id="PTHR43179:SF12">
    <property type="entry name" value="GALACTOFURANOSYLTRANSFERASE GLFT2"/>
    <property type="match status" value="1"/>
</dbReference>
<dbReference type="EMBL" id="AP014633">
    <property type="protein sequence ID" value="BAP57275.1"/>
    <property type="molecule type" value="Genomic_DNA"/>
</dbReference>
<dbReference type="Gene3D" id="3.90.550.10">
    <property type="entry name" value="Spore Coat Polysaccharide Biosynthesis Protein SpsA, Chain A"/>
    <property type="match status" value="1"/>
</dbReference>
<name>A0A090AP62_9GAMM</name>
<keyword evidence="2" id="KW-0328">Glycosyltransferase</keyword>
<gene>
    <name evidence="5" type="ORF">THII_2978</name>
</gene>
<evidence type="ECO:0000256" key="3">
    <source>
        <dbReference type="ARBA" id="ARBA00022679"/>
    </source>
</evidence>
<dbReference type="GO" id="GO:0016757">
    <property type="term" value="F:glycosyltransferase activity"/>
    <property type="evidence" value="ECO:0007669"/>
    <property type="project" value="UniProtKB-KW"/>
</dbReference>
<evidence type="ECO:0000256" key="1">
    <source>
        <dbReference type="ARBA" id="ARBA00006739"/>
    </source>
</evidence>
<keyword evidence="6" id="KW-1185">Reference proteome</keyword>